<feature type="transmembrane region" description="Helical" evidence="5">
    <location>
        <begin position="366"/>
        <end position="392"/>
    </location>
</feature>
<feature type="transmembrane region" description="Helical" evidence="5">
    <location>
        <begin position="142"/>
        <end position="160"/>
    </location>
</feature>
<comment type="caution">
    <text evidence="7">The sequence shown here is derived from an EMBL/GenBank/DDBJ whole genome shotgun (WGS) entry which is preliminary data.</text>
</comment>
<feature type="transmembrane region" description="Helical" evidence="5">
    <location>
        <begin position="189"/>
        <end position="210"/>
    </location>
</feature>
<dbReference type="OrthoDB" id="288203at2759"/>
<dbReference type="Gene3D" id="3.30.750.24">
    <property type="entry name" value="STAS domain"/>
    <property type="match status" value="1"/>
</dbReference>
<evidence type="ECO:0000256" key="3">
    <source>
        <dbReference type="ARBA" id="ARBA00022989"/>
    </source>
</evidence>
<organism evidence="7 8">
    <name type="scientific">Rhododendron williamsianum</name>
    <dbReference type="NCBI Taxonomy" id="262921"/>
    <lineage>
        <taxon>Eukaryota</taxon>
        <taxon>Viridiplantae</taxon>
        <taxon>Streptophyta</taxon>
        <taxon>Embryophyta</taxon>
        <taxon>Tracheophyta</taxon>
        <taxon>Spermatophyta</taxon>
        <taxon>Magnoliopsida</taxon>
        <taxon>eudicotyledons</taxon>
        <taxon>Gunneridae</taxon>
        <taxon>Pentapetalae</taxon>
        <taxon>asterids</taxon>
        <taxon>Ericales</taxon>
        <taxon>Ericaceae</taxon>
        <taxon>Ericoideae</taxon>
        <taxon>Rhodoreae</taxon>
        <taxon>Rhododendron</taxon>
    </lineage>
</organism>
<name>A0A6A4LW86_9ERIC</name>
<dbReference type="InterPro" id="IPR036513">
    <property type="entry name" value="STAS_dom_sf"/>
</dbReference>
<gene>
    <name evidence="7" type="ORF">C3L33_07470</name>
</gene>
<dbReference type="EMBL" id="QEFC01001001">
    <property type="protein sequence ID" value="KAE9460691.1"/>
    <property type="molecule type" value="Genomic_DNA"/>
</dbReference>
<evidence type="ECO:0000256" key="5">
    <source>
        <dbReference type="SAM" id="Phobius"/>
    </source>
</evidence>
<feature type="transmembrane region" description="Helical" evidence="5">
    <location>
        <begin position="108"/>
        <end position="130"/>
    </location>
</feature>
<sequence length="462" mass="50124">MGNADNVYPDANVERAHRVAIPPPQPFLKSFTASMKETFFPDDPLRQFKNQPPSRNSYWASNSSFVPPLVYAMMGSSRDLAVGTVAVASLLTASMLGNAVNANENPTLYLHLAFTATFVAGVLQASLGILRLGFIVDFLSHATIVGFMAGAATVVCLQQLKGILGLEHFTHGTDLISVMRSVFTQTHKWRWESAVLGCCFLFYLLLARYFSKKRSNLFWISAMAPLTSVIFGSLLVYLTHAENHGVQVIGQLKKGINPLSITHLAFGSPYISTAIKTGIVTGVVALAGLFPISSELQRRVQNGHVQHCHGNRSHDHVVIPDAIVPLHSPRGAVVDNNRGNAGLIDYEAAIHLWHVDKFDFMVCMGAYVGVVFGSVEIGLVVAVGLSLLRVLLFVARPRTMLVLANPGGEVMKKLNKSKFIDSLGQEWIYLTVGEAVGACNFMLHTSKPKPVAADSEPGSDNV</sequence>
<feature type="non-terminal residue" evidence="7">
    <location>
        <position position="1"/>
    </location>
</feature>
<feature type="transmembrane region" description="Helical" evidence="5">
    <location>
        <begin position="80"/>
        <end position="102"/>
    </location>
</feature>
<evidence type="ECO:0000256" key="2">
    <source>
        <dbReference type="ARBA" id="ARBA00022692"/>
    </source>
</evidence>
<evidence type="ECO:0000256" key="4">
    <source>
        <dbReference type="ARBA" id="ARBA00023136"/>
    </source>
</evidence>
<dbReference type="Proteomes" id="UP000428333">
    <property type="component" value="Linkage Group LG04"/>
</dbReference>
<evidence type="ECO:0000313" key="8">
    <source>
        <dbReference type="Proteomes" id="UP000428333"/>
    </source>
</evidence>
<keyword evidence="4 5" id="KW-0472">Membrane</keyword>
<dbReference type="Pfam" id="PF00916">
    <property type="entry name" value="Sulfate_transp"/>
    <property type="match status" value="1"/>
</dbReference>
<evidence type="ECO:0000259" key="6">
    <source>
        <dbReference type="Pfam" id="PF00916"/>
    </source>
</evidence>
<dbReference type="GO" id="GO:0055085">
    <property type="term" value="P:transmembrane transport"/>
    <property type="evidence" value="ECO:0007669"/>
    <property type="project" value="InterPro"/>
</dbReference>
<reference evidence="7 8" key="1">
    <citation type="journal article" date="2019" name="Genome Biol. Evol.">
        <title>The Rhododendron genome and chromosomal organization provide insight into shared whole-genome duplications across the heath family (Ericaceae).</title>
        <authorList>
            <person name="Soza V.L."/>
            <person name="Lindsley D."/>
            <person name="Waalkes A."/>
            <person name="Ramage E."/>
            <person name="Patwardhan R.P."/>
            <person name="Burton J.N."/>
            <person name="Adey A."/>
            <person name="Kumar A."/>
            <person name="Qiu R."/>
            <person name="Shendure J."/>
            <person name="Hall B."/>
        </authorList>
    </citation>
    <scope>NUCLEOTIDE SEQUENCE [LARGE SCALE GENOMIC DNA]</scope>
    <source>
        <strain evidence="7">RSF 1966-606</strain>
    </source>
</reference>
<dbReference type="InterPro" id="IPR011547">
    <property type="entry name" value="SLC26A/SulP_dom"/>
</dbReference>
<dbReference type="InterPro" id="IPR001902">
    <property type="entry name" value="SLC26A/SulP_fam"/>
</dbReference>
<dbReference type="GO" id="GO:0016020">
    <property type="term" value="C:membrane"/>
    <property type="evidence" value="ECO:0007669"/>
    <property type="project" value="UniProtKB-SubCell"/>
</dbReference>
<feature type="transmembrane region" description="Helical" evidence="5">
    <location>
        <begin position="217"/>
        <end position="238"/>
    </location>
</feature>
<keyword evidence="2 5" id="KW-0812">Transmembrane</keyword>
<keyword evidence="3 5" id="KW-1133">Transmembrane helix</keyword>
<comment type="subcellular location">
    <subcellularLocation>
        <location evidence="1">Membrane</location>
        <topology evidence="1">Multi-pass membrane protein</topology>
    </subcellularLocation>
</comment>
<feature type="domain" description="SLC26A/SulP transporter" evidence="6">
    <location>
        <begin position="63"/>
        <end position="298"/>
    </location>
</feature>
<evidence type="ECO:0000256" key="1">
    <source>
        <dbReference type="ARBA" id="ARBA00004141"/>
    </source>
</evidence>
<evidence type="ECO:0000313" key="7">
    <source>
        <dbReference type="EMBL" id="KAE9460691.1"/>
    </source>
</evidence>
<proteinExistence type="predicted"/>
<keyword evidence="8" id="KW-1185">Reference proteome</keyword>
<accession>A0A6A4LW86</accession>
<protein>
    <recommendedName>
        <fullName evidence="6">SLC26A/SulP transporter domain-containing protein</fullName>
    </recommendedName>
</protein>
<dbReference type="AlphaFoldDB" id="A0A6A4LW86"/>
<dbReference type="PANTHER" id="PTHR11814">
    <property type="entry name" value="SULFATE TRANSPORTER"/>
    <property type="match status" value="1"/>
</dbReference>